<dbReference type="STRING" id="1227549.SAMN05444007_102404"/>
<sequence>MIRGLALVVACALAMPASAQGFAELIEESIGYTYVRDNVVMIETESGGAFCKLDVADADFAAVKNGLPAIGPAATCLPYTVLNGRMDSSDSRSFTDMIDESAGYVGVREGVVLVEEGTRSAICQITISDADFARFESLGEGGVSDARAVCIPVSELEN</sequence>
<evidence type="ECO:0000256" key="1">
    <source>
        <dbReference type="SAM" id="SignalP"/>
    </source>
</evidence>
<keyword evidence="3" id="KW-1185">Reference proteome</keyword>
<reference evidence="2 3" key="1">
    <citation type="submission" date="2016-10" db="EMBL/GenBank/DDBJ databases">
        <authorList>
            <person name="de Groot N.N."/>
        </authorList>
    </citation>
    <scope>NUCLEOTIDE SEQUENCE [LARGE SCALE GENOMIC DNA]</scope>
    <source>
        <strain evidence="2 3">DSM 29340</strain>
    </source>
</reference>
<dbReference type="EMBL" id="FNYD01000002">
    <property type="protein sequence ID" value="SEI81432.1"/>
    <property type="molecule type" value="Genomic_DNA"/>
</dbReference>
<dbReference type="Proteomes" id="UP000199379">
    <property type="component" value="Unassembled WGS sequence"/>
</dbReference>
<evidence type="ECO:0000313" key="2">
    <source>
        <dbReference type="EMBL" id="SEI81432.1"/>
    </source>
</evidence>
<proteinExistence type="predicted"/>
<keyword evidence="1" id="KW-0732">Signal</keyword>
<gene>
    <name evidence="2" type="ORF">SAMN05444007_102404</name>
</gene>
<feature type="chain" id="PRO_5011639623" evidence="1">
    <location>
        <begin position="20"/>
        <end position="158"/>
    </location>
</feature>
<evidence type="ECO:0000313" key="3">
    <source>
        <dbReference type="Proteomes" id="UP000199379"/>
    </source>
</evidence>
<accession>A0A1H6U0C9</accession>
<name>A0A1H6U0C9_9RHOB</name>
<dbReference type="OrthoDB" id="9844630at2"/>
<protein>
    <submittedName>
        <fullName evidence="2">Uncharacterized protein</fullName>
    </submittedName>
</protein>
<dbReference type="RefSeq" id="WP_143057878.1">
    <property type="nucleotide sequence ID" value="NZ_BMGV01000002.1"/>
</dbReference>
<organism evidence="2 3">
    <name type="scientific">Cribrihabitans marinus</name>
    <dbReference type="NCBI Taxonomy" id="1227549"/>
    <lineage>
        <taxon>Bacteria</taxon>
        <taxon>Pseudomonadati</taxon>
        <taxon>Pseudomonadota</taxon>
        <taxon>Alphaproteobacteria</taxon>
        <taxon>Rhodobacterales</taxon>
        <taxon>Paracoccaceae</taxon>
        <taxon>Cribrihabitans</taxon>
    </lineage>
</organism>
<feature type="signal peptide" evidence="1">
    <location>
        <begin position="1"/>
        <end position="19"/>
    </location>
</feature>
<dbReference type="AlphaFoldDB" id="A0A1H6U0C9"/>